<dbReference type="EMBL" id="CAJPDT010000059">
    <property type="protein sequence ID" value="CAF9931002.1"/>
    <property type="molecule type" value="Genomic_DNA"/>
</dbReference>
<name>A0A8H3FTW1_9LECA</name>
<comment type="similarity">
    <text evidence="1">Belongs to the NmrA-type oxidoreductase family.</text>
</comment>
<dbReference type="InterPro" id="IPR008030">
    <property type="entry name" value="NmrA-like"/>
</dbReference>
<evidence type="ECO:0000259" key="3">
    <source>
        <dbReference type="Pfam" id="PF05368"/>
    </source>
</evidence>
<comment type="caution">
    <text evidence="4">The sequence shown here is derived from an EMBL/GenBank/DDBJ whole genome shotgun (WGS) entry which is preliminary data.</text>
</comment>
<keyword evidence="2" id="KW-0521">NADP</keyword>
<dbReference type="Pfam" id="PF05368">
    <property type="entry name" value="NmrA"/>
    <property type="match status" value="1"/>
</dbReference>
<dbReference type="Gene3D" id="3.40.50.720">
    <property type="entry name" value="NAD(P)-binding Rossmann-like Domain"/>
    <property type="match status" value="1"/>
</dbReference>
<evidence type="ECO:0000256" key="2">
    <source>
        <dbReference type="ARBA" id="ARBA00022857"/>
    </source>
</evidence>
<reference evidence="4" key="1">
    <citation type="submission" date="2021-03" db="EMBL/GenBank/DDBJ databases">
        <authorList>
            <person name="Tagirdzhanova G."/>
        </authorList>
    </citation>
    <scope>NUCLEOTIDE SEQUENCE</scope>
</reference>
<dbReference type="InterPro" id="IPR051164">
    <property type="entry name" value="NmrA-like_oxidored"/>
</dbReference>
<dbReference type="PANTHER" id="PTHR42748:SF7">
    <property type="entry name" value="NMRA LIKE REDOX SENSOR 1-RELATED"/>
    <property type="match status" value="1"/>
</dbReference>
<dbReference type="GO" id="GO:0005634">
    <property type="term" value="C:nucleus"/>
    <property type="evidence" value="ECO:0007669"/>
    <property type="project" value="TreeGrafter"/>
</dbReference>
<gene>
    <name evidence="4" type="ORF">IMSHALPRED_008338</name>
</gene>
<dbReference type="InterPro" id="IPR036291">
    <property type="entry name" value="NAD(P)-bd_dom_sf"/>
</dbReference>
<dbReference type="Proteomes" id="UP000664534">
    <property type="component" value="Unassembled WGS sequence"/>
</dbReference>
<proteinExistence type="inferred from homology"/>
<evidence type="ECO:0000313" key="5">
    <source>
        <dbReference type="Proteomes" id="UP000664534"/>
    </source>
</evidence>
<dbReference type="AlphaFoldDB" id="A0A8H3FTW1"/>
<accession>A0A8H3FTW1</accession>
<protein>
    <recommendedName>
        <fullName evidence="3">NmrA-like domain-containing protein</fullName>
    </recommendedName>
</protein>
<dbReference type="Gene3D" id="3.90.25.10">
    <property type="entry name" value="UDP-galactose 4-epimerase, domain 1"/>
    <property type="match status" value="1"/>
</dbReference>
<feature type="domain" description="NmrA-like" evidence="3">
    <location>
        <begin position="5"/>
        <end position="282"/>
    </location>
</feature>
<evidence type="ECO:0000256" key="1">
    <source>
        <dbReference type="ARBA" id="ARBA00006328"/>
    </source>
</evidence>
<organism evidence="4 5">
    <name type="scientific">Imshaugia aleurites</name>
    <dbReference type="NCBI Taxonomy" id="172621"/>
    <lineage>
        <taxon>Eukaryota</taxon>
        <taxon>Fungi</taxon>
        <taxon>Dikarya</taxon>
        <taxon>Ascomycota</taxon>
        <taxon>Pezizomycotina</taxon>
        <taxon>Lecanoromycetes</taxon>
        <taxon>OSLEUM clade</taxon>
        <taxon>Lecanoromycetidae</taxon>
        <taxon>Lecanorales</taxon>
        <taxon>Lecanorineae</taxon>
        <taxon>Parmeliaceae</taxon>
        <taxon>Imshaugia</taxon>
    </lineage>
</organism>
<keyword evidence="5" id="KW-1185">Reference proteome</keyword>
<sequence>MSSPKPILVLGATGKQGKKVIDTMLSSNSKANFTILALTRNPDSASAKALAAKSTIIKLVKGNLDDTPNVFKAALEASGGVPIWGVFSVQQAIQDGATQERETKQGKDVVDQAIAHNVKIFVYTSVERGGDEPTYVPHFISKHNIEAHLKAKAADAEMQYTILRPVAFMDGLTPNFMGKVFATFLKVGLKPSKSLAFIATSDIGFFAGQAFLQPESPDYKNKAISLAGDDLTFGQLNQVFSEKLGYQMPTTFEFLARFIKWMISEMNVMFKWFDEEGYVTDIPKLRRMNPGLKDFGTWLETESGFPKKK</sequence>
<dbReference type="PANTHER" id="PTHR42748">
    <property type="entry name" value="NITROGEN METABOLITE REPRESSION PROTEIN NMRA FAMILY MEMBER"/>
    <property type="match status" value="1"/>
</dbReference>
<dbReference type="SUPFAM" id="SSF51735">
    <property type="entry name" value="NAD(P)-binding Rossmann-fold domains"/>
    <property type="match status" value="1"/>
</dbReference>
<dbReference type="OrthoDB" id="9997102at2759"/>
<evidence type="ECO:0000313" key="4">
    <source>
        <dbReference type="EMBL" id="CAF9931002.1"/>
    </source>
</evidence>